<accession>A0ABU5XIV1</accession>
<feature type="domain" description="Luciferase-like" evidence="5">
    <location>
        <begin position="1"/>
        <end position="214"/>
    </location>
</feature>
<dbReference type="InterPro" id="IPR050172">
    <property type="entry name" value="SsuD_RutA_monooxygenase"/>
</dbReference>
<keyword evidence="1" id="KW-0285">Flavoprotein</keyword>
<evidence type="ECO:0000256" key="4">
    <source>
        <dbReference type="ARBA" id="ARBA00023033"/>
    </source>
</evidence>
<dbReference type="InterPro" id="IPR011251">
    <property type="entry name" value="Luciferase-like_dom"/>
</dbReference>
<dbReference type="PANTHER" id="PTHR42847:SF4">
    <property type="entry name" value="ALKANESULFONATE MONOOXYGENASE-RELATED"/>
    <property type="match status" value="1"/>
</dbReference>
<dbReference type="InterPro" id="IPR036661">
    <property type="entry name" value="Luciferase-like_sf"/>
</dbReference>
<dbReference type="EC" id="1.-.-.-" evidence="6"/>
<evidence type="ECO:0000313" key="6">
    <source>
        <dbReference type="EMBL" id="MEB3021717.1"/>
    </source>
</evidence>
<evidence type="ECO:0000256" key="3">
    <source>
        <dbReference type="ARBA" id="ARBA00023002"/>
    </source>
</evidence>
<name>A0ABU5XIV1_9MYCO</name>
<organism evidence="6 7">
    <name type="scientific">[Mycobacterium] crassicus</name>
    <dbReference type="NCBI Taxonomy" id="2872309"/>
    <lineage>
        <taxon>Bacteria</taxon>
        <taxon>Bacillati</taxon>
        <taxon>Actinomycetota</taxon>
        <taxon>Actinomycetes</taxon>
        <taxon>Mycobacteriales</taxon>
        <taxon>Mycobacteriaceae</taxon>
        <taxon>Mycolicibacter</taxon>
    </lineage>
</organism>
<keyword evidence="2" id="KW-0288">FMN</keyword>
<evidence type="ECO:0000313" key="7">
    <source>
        <dbReference type="Proteomes" id="UP001299596"/>
    </source>
</evidence>
<dbReference type="Gene3D" id="3.20.20.30">
    <property type="entry name" value="Luciferase-like domain"/>
    <property type="match status" value="1"/>
</dbReference>
<dbReference type="RefSeq" id="WP_225405068.1">
    <property type="nucleotide sequence ID" value="NZ_JAYJJR010000006.1"/>
</dbReference>
<keyword evidence="7" id="KW-1185">Reference proteome</keyword>
<dbReference type="Proteomes" id="UP001299596">
    <property type="component" value="Unassembled WGS sequence"/>
</dbReference>
<protein>
    <submittedName>
        <fullName evidence="6">LLM class F420-dependent oxidoreductase</fullName>
        <ecNumber evidence="6">1.-.-.-</ecNumber>
    </submittedName>
</protein>
<dbReference type="InterPro" id="IPR019921">
    <property type="entry name" value="Lucif-like_OxRdtase_Rv2161c"/>
</dbReference>
<reference evidence="6 7" key="1">
    <citation type="submission" date="2023-12" db="EMBL/GenBank/DDBJ databases">
        <title>Description of new species of Mycobacterium terrae complex isolated from sewage at the Sao Paulo Zoological Park Foundation in Brazil.</title>
        <authorList>
            <person name="Romagnoli C.L."/>
            <person name="Conceicao E.C."/>
            <person name="Machado E."/>
            <person name="Barreto L.B.P.F."/>
            <person name="Sharma A."/>
            <person name="Silva N.M."/>
            <person name="Marques L.E."/>
            <person name="Juliana M.A."/>
            <person name="Lourenco M.C.S."/>
            <person name="Digiampietri L.A."/>
            <person name="Suffys P.N."/>
            <person name="Viana-Niero C."/>
        </authorList>
    </citation>
    <scope>NUCLEOTIDE SEQUENCE [LARGE SCALE GENOMIC DNA]</scope>
    <source>
        <strain evidence="6 7">MYC098</strain>
    </source>
</reference>
<dbReference type="EMBL" id="JAYJJR010000006">
    <property type="protein sequence ID" value="MEB3021717.1"/>
    <property type="molecule type" value="Genomic_DNA"/>
</dbReference>
<comment type="caution">
    <text evidence="6">The sequence shown here is derived from an EMBL/GenBank/DDBJ whole genome shotgun (WGS) entry which is preliminary data.</text>
</comment>
<dbReference type="Pfam" id="PF00296">
    <property type="entry name" value="Bac_luciferase"/>
    <property type="match status" value="1"/>
</dbReference>
<dbReference type="PANTHER" id="PTHR42847">
    <property type="entry name" value="ALKANESULFONATE MONOOXYGENASE"/>
    <property type="match status" value="1"/>
</dbReference>
<sequence length="288" mass="31072">MRLGISTPVVVQTPGVASAWERDAGIDDVVRIAKAADELGFDYVTCSEHVAVPGDQGEGRGFVYWDPVATLAFLAAHTSRIRLATSIVVLGYHHPLEIAKAYGTLDRISGGRVVLGVGAGSIEAEFTMLNASWPDRGARADDAIRALRASLSDPRPSYDGEFYRFNDVIVEPCAVQPHLPIWVGGRTRRSLRRAVELCDGWMPFGLGRRALAEMLSCVDIPDGFDVVLGPGPLNPLGDPATTARRLRALRDVGATIINCSIDAESVEHYCDQLAALRALADNIELENP</sequence>
<evidence type="ECO:0000256" key="1">
    <source>
        <dbReference type="ARBA" id="ARBA00022630"/>
    </source>
</evidence>
<evidence type="ECO:0000259" key="5">
    <source>
        <dbReference type="Pfam" id="PF00296"/>
    </source>
</evidence>
<proteinExistence type="predicted"/>
<keyword evidence="4" id="KW-0503">Monooxygenase</keyword>
<evidence type="ECO:0000256" key="2">
    <source>
        <dbReference type="ARBA" id="ARBA00022643"/>
    </source>
</evidence>
<dbReference type="GO" id="GO:0016491">
    <property type="term" value="F:oxidoreductase activity"/>
    <property type="evidence" value="ECO:0007669"/>
    <property type="project" value="UniProtKB-KW"/>
</dbReference>
<gene>
    <name evidence="6" type="ORF">K6T79_11720</name>
</gene>
<dbReference type="NCBIfam" id="TIGR03619">
    <property type="entry name" value="F420_Rv2161c"/>
    <property type="match status" value="1"/>
</dbReference>
<keyword evidence="3 6" id="KW-0560">Oxidoreductase</keyword>
<dbReference type="SUPFAM" id="SSF51679">
    <property type="entry name" value="Bacterial luciferase-like"/>
    <property type="match status" value="1"/>
</dbReference>